<dbReference type="InterPro" id="IPR035681">
    <property type="entry name" value="ComA-like_MBL"/>
</dbReference>
<evidence type="ECO:0000256" key="1">
    <source>
        <dbReference type="SAM" id="SignalP"/>
    </source>
</evidence>
<organism evidence="3">
    <name type="scientific">candidate division WOR-3 bacterium</name>
    <dbReference type="NCBI Taxonomy" id="2052148"/>
    <lineage>
        <taxon>Bacteria</taxon>
        <taxon>Bacteria division WOR-3</taxon>
    </lineage>
</organism>
<dbReference type="InterPro" id="IPR001279">
    <property type="entry name" value="Metallo-B-lactamas"/>
</dbReference>
<dbReference type="SUPFAM" id="SSF56281">
    <property type="entry name" value="Metallo-hydrolase/oxidoreductase"/>
    <property type="match status" value="1"/>
</dbReference>
<dbReference type="Gene3D" id="3.60.15.10">
    <property type="entry name" value="Ribonuclease Z/Hydroxyacylglutathione hydrolase-like"/>
    <property type="match status" value="1"/>
</dbReference>
<dbReference type="SMART" id="SM00849">
    <property type="entry name" value="Lactamase_B"/>
    <property type="match status" value="1"/>
</dbReference>
<protein>
    <submittedName>
        <fullName evidence="3">MBL fold metallo-hydrolase</fullName>
    </submittedName>
</protein>
<dbReference type="PROSITE" id="PS51257">
    <property type="entry name" value="PROKAR_LIPOPROTEIN"/>
    <property type="match status" value="1"/>
</dbReference>
<dbReference type="PANTHER" id="PTHR30619:SF1">
    <property type="entry name" value="RECOMBINATION PROTEIN 2"/>
    <property type="match status" value="1"/>
</dbReference>
<comment type="caution">
    <text evidence="3">The sequence shown here is derived from an EMBL/GenBank/DDBJ whole genome shotgun (WGS) entry which is preliminary data.</text>
</comment>
<proteinExistence type="predicted"/>
<dbReference type="AlphaFoldDB" id="A0A7C3YSW8"/>
<name>A0A7C3YSW8_UNCW3</name>
<dbReference type="EMBL" id="DTMQ01000029">
    <property type="protein sequence ID" value="HGE99296.1"/>
    <property type="molecule type" value="Genomic_DNA"/>
</dbReference>
<sequence length="330" mass="36817">MTNKSHPLPSSLYLKLSLLLSLLLSSCAKRANLPLTIYFIDVGHGDCILIRTPDDGIKNNLKNEGLNILIDGGELAPGKKILLPFLRYLRIDTIDCLIATHFHSDHIGGLIPVLESLAVKMVLTNCQSQKGELNERFLQLVKQEKALWRVARAPDTLFWGKELSVFILNPETLEKDENNNSIVLKIEYGGKGILLCGDIEGKERKEAPEKIRFKEKRLVEKYRNLLPSFFLKVAHHGSETSSTEPFLTAVSPKVAIITAGRKRFGNTILPDSSVVLRLEGFGAKIFRTDFADTSYRTAFGDDHICLKILPNGEFTVGYLPPDLIPKEALP</sequence>
<feature type="domain" description="Metallo-beta-lactamase" evidence="2">
    <location>
        <begin position="44"/>
        <end position="235"/>
    </location>
</feature>
<feature type="signal peptide" evidence="1">
    <location>
        <begin position="1"/>
        <end position="31"/>
    </location>
</feature>
<accession>A0A7C3YSW8</accession>
<dbReference type="InterPro" id="IPR052159">
    <property type="entry name" value="Competence_DNA_uptake"/>
</dbReference>
<gene>
    <name evidence="3" type="ORF">ENX07_04415</name>
</gene>
<dbReference type="Pfam" id="PF00753">
    <property type="entry name" value="Lactamase_B"/>
    <property type="match status" value="1"/>
</dbReference>
<dbReference type="CDD" id="cd07731">
    <property type="entry name" value="ComA-like_MBL-fold"/>
    <property type="match status" value="1"/>
</dbReference>
<keyword evidence="3" id="KW-0378">Hydrolase</keyword>
<feature type="chain" id="PRO_5027915201" evidence="1">
    <location>
        <begin position="32"/>
        <end position="330"/>
    </location>
</feature>
<dbReference type="GO" id="GO:0016787">
    <property type="term" value="F:hydrolase activity"/>
    <property type="evidence" value="ECO:0007669"/>
    <property type="project" value="UniProtKB-KW"/>
</dbReference>
<evidence type="ECO:0000313" key="3">
    <source>
        <dbReference type="EMBL" id="HGE99296.1"/>
    </source>
</evidence>
<dbReference type="InterPro" id="IPR036866">
    <property type="entry name" value="RibonucZ/Hydroxyglut_hydro"/>
</dbReference>
<evidence type="ECO:0000259" key="2">
    <source>
        <dbReference type="SMART" id="SM00849"/>
    </source>
</evidence>
<dbReference type="PANTHER" id="PTHR30619">
    <property type="entry name" value="DNA INTERNALIZATION/COMPETENCE PROTEIN COMEC/REC2"/>
    <property type="match status" value="1"/>
</dbReference>
<keyword evidence="1" id="KW-0732">Signal</keyword>
<reference evidence="3" key="1">
    <citation type="journal article" date="2020" name="mSystems">
        <title>Genome- and Community-Level Interaction Insights into Carbon Utilization and Element Cycling Functions of Hydrothermarchaeota in Hydrothermal Sediment.</title>
        <authorList>
            <person name="Zhou Z."/>
            <person name="Liu Y."/>
            <person name="Xu W."/>
            <person name="Pan J."/>
            <person name="Luo Z.H."/>
            <person name="Li M."/>
        </authorList>
    </citation>
    <scope>NUCLEOTIDE SEQUENCE [LARGE SCALE GENOMIC DNA]</scope>
    <source>
        <strain evidence="3">SpSt-906</strain>
    </source>
</reference>